<dbReference type="RefSeq" id="WP_114990127.1">
    <property type="nucleotide sequence ID" value="NZ_JABCUP010000014.1"/>
</dbReference>
<dbReference type="InterPro" id="IPR017853">
    <property type="entry name" value="GH"/>
</dbReference>
<feature type="domain" description="Glycosyl hydrolase family 13 catalytic" evidence="6">
    <location>
        <begin position="4"/>
        <end position="199"/>
    </location>
</feature>
<dbReference type="SUPFAM" id="SSF51445">
    <property type="entry name" value="(Trans)glycosidases"/>
    <property type="match status" value="1"/>
</dbReference>
<evidence type="ECO:0000313" key="8">
    <source>
        <dbReference type="Proteomes" id="UP001209486"/>
    </source>
</evidence>
<dbReference type="SMART" id="SM00642">
    <property type="entry name" value="Aamy"/>
    <property type="match status" value="1"/>
</dbReference>
<protein>
    <submittedName>
        <fullName evidence="7">Alpha-amylase</fullName>
    </submittedName>
</protein>
<dbReference type="AlphaFoldDB" id="A0ABD4TY88"/>
<dbReference type="InterPro" id="IPR006047">
    <property type="entry name" value="GH13_cat_dom"/>
</dbReference>
<keyword evidence="4" id="KW-0326">Glycosidase</keyword>
<comment type="caution">
    <text evidence="7">The sequence shown here is derived from an EMBL/GenBank/DDBJ whole genome shotgun (WGS) entry which is preliminary data.</text>
</comment>
<evidence type="ECO:0000256" key="5">
    <source>
        <dbReference type="RuleBase" id="RU003615"/>
    </source>
</evidence>
<dbReference type="Proteomes" id="UP001209486">
    <property type="component" value="Unassembled WGS sequence"/>
</dbReference>
<gene>
    <name evidence="7" type="ORF">FYZ43_08060</name>
</gene>
<dbReference type="PRINTS" id="PR00110">
    <property type="entry name" value="ALPHAAMYLASE"/>
</dbReference>
<evidence type="ECO:0000256" key="3">
    <source>
        <dbReference type="ARBA" id="ARBA00023277"/>
    </source>
</evidence>
<comment type="similarity">
    <text evidence="1 5">Belongs to the glycosyl hydrolase 13 family.</text>
</comment>
<proteinExistence type="inferred from homology"/>
<keyword evidence="2" id="KW-0378">Hydrolase</keyword>
<dbReference type="PANTHER" id="PTHR43447">
    <property type="entry name" value="ALPHA-AMYLASE"/>
    <property type="match status" value="1"/>
</dbReference>
<accession>A0ABD4TY88</accession>
<dbReference type="InterPro" id="IPR006046">
    <property type="entry name" value="Alpha_amylase"/>
</dbReference>
<evidence type="ECO:0000256" key="4">
    <source>
        <dbReference type="ARBA" id="ARBA00023295"/>
    </source>
</evidence>
<evidence type="ECO:0000256" key="2">
    <source>
        <dbReference type="ARBA" id="ARBA00022801"/>
    </source>
</evidence>
<sequence>MRCYLWPRRCQICASLPQDHIRGKEWWTSYQPTSYKLNSKLGTEAEFKSMVAACQAQGVGITVDTVINHTVNANGIGSLSVGGTKYDIKNLSFPDAGYTKEDFHSEEKNIEDYKDPKQVWNYRLGGLLDLDTSKPHVRQTIGKFYADLLAIGVAGFRIDAVQHMSPEDLLAIKQEAAKQSGRNCLPQCGTGRTRHQMAR</sequence>
<evidence type="ECO:0000313" key="7">
    <source>
        <dbReference type="EMBL" id="MCU9969340.1"/>
    </source>
</evidence>
<dbReference type="EMBL" id="VSZY01000014">
    <property type="protein sequence ID" value="MCU9969340.1"/>
    <property type="molecule type" value="Genomic_DNA"/>
</dbReference>
<dbReference type="Pfam" id="PF00128">
    <property type="entry name" value="Alpha-amylase"/>
    <property type="match status" value="1"/>
</dbReference>
<evidence type="ECO:0000259" key="6">
    <source>
        <dbReference type="SMART" id="SM00642"/>
    </source>
</evidence>
<name>A0ABD4TY88_9ACTO</name>
<reference evidence="7 8" key="1">
    <citation type="submission" date="2019-08" db="EMBL/GenBank/DDBJ databases">
        <title>Comparison of rpoB and gyrB Sequences from Mobiluncus Species and Development of a Multiplex PCR Method for Clinical Detection of Mobiluncus curtisii and Mobiluncus mulieris.</title>
        <authorList>
            <person name="Yang L."/>
            <person name="Shen Y."/>
            <person name="Xu G."/>
            <person name="Shu L.-B."/>
            <person name="Hu J."/>
            <person name="Zhang R."/>
            <person name="Wang Y."/>
            <person name="Zhou H.-W."/>
            <person name="Zhang X."/>
        </authorList>
    </citation>
    <scope>NUCLEOTIDE SEQUENCE [LARGE SCALE GENOMIC DNA]</scope>
    <source>
        <strain evidence="7 8">M26</strain>
    </source>
</reference>
<evidence type="ECO:0000256" key="1">
    <source>
        <dbReference type="ARBA" id="ARBA00008061"/>
    </source>
</evidence>
<keyword evidence="3" id="KW-0119">Carbohydrate metabolism</keyword>
<dbReference type="Gene3D" id="3.20.20.80">
    <property type="entry name" value="Glycosidases"/>
    <property type="match status" value="1"/>
</dbReference>
<organism evidence="7 8">
    <name type="scientific">Mobiluncus mulieris</name>
    <dbReference type="NCBI Taxonomy" id="2052"/>
    <lineage>
        <taxon>Bacteria</taxon>
        <taxon>Bacillati</taxon>
        <taxon>Actinomycetota</taxon>
        <taxon>Actinomycetes</taxon>
        <taxon>Actinomycetales</taxon>
        <taxon>Actinomycetaceae</taxon>
        <taxon>Mobiluncus</taxon>
    </lineage>
</organism>
<dbReference type="GO" id="GO:0016798">
    <property type="term" value="F:hydrolase activity, acting on glycosyl bonds"/>
    <property type="evidence" value="ECO:0007669"/>
    <property type="project" value="UniProtKB-KW"/>
</dbReference>